<dbReference type="EMBL" id="WTFF01000516">
    <property type="protein sequence ID" value="MBW5486888.1"/>
    <property type="molecule type" value="Genomic_DNA"/>
</dbReference>
<comment type="caution">
    <text evidence="2">The sequence shown here is derived from an EMBL/GenBank/DDBJ whole genome shotgun (WGS) entry which is preliminary data.</text>
</comment>
<dbReference type="InterPro" id="IPR008585">
    <property type="entry name" value="Gamma_PGA_hydro"/>
</dbReference>
<protein>
    <submittedName>
        <fullName evidence="2">Phage replication protein</fullName>
    </submittedName>
</protein>
<dbReference type="Gene3D" id="3.40.630.100">
    <property type="entry name" value="Poly-gamma-glutamate hydrolase, zinc-binding motif"/>
    <property type="match status" value="1"/>
</dbReference>
<feature type="compositionally biased region" description="Low complexity" evidence="1">
    <location>
        <begin position="1"/>
        <end position="17"/>
    </location>
</feature>
<sequence>MSQSQQSQQSQNSQQSQHRNEQHLAGRPHTGRRTLLTGLLAAAAGGPLLSTLSTGTARASSATDVYDSNKDMYRQFAASADPADGEGKDFARRFKRHGLADFDKAGRPPYMLTTILAIHGGGIEVGTSELCLGIAGYDPDPALAGKRFPGLLSDDPVYDFWMFEGMRSADAKDADGKPLTNRQLHVTSIHCDDHMAVSMAASSLNTLSLHGLRWEQAYPEFKDRPAALPDKRGVVVGGRDTVFRNILSRRLEAAGFPIAPGGADVNGDEEANICNRTMTGKGAQLELTRELRDSFFSPTADSPADRGSSCKSNTEYKKFVGACRMAVFEREALQRVEYAIGL</sequence>
<name>A0ABS6ZI69_9ACTN</name>
<gene>
    <name evidence="2" type="ORF">GPJ59_34910</name>
</gene>
<dbReference type="InterPro" id="IPR006311">
    <property type="entry name" value="TAT_signal"/>
</dbReference>
<dbReference type="RefSeq" id="WP_219672083.1">
    <property type="nucleotide sequence ID" value="NZ_WTFF01000516.1"/>
</dbReference>
<organism evidence="2 3">
    <name type="scientific">Streptomyces bambusae</name>
    <dbReference type="NCBI Taxonomy" id="1550616"/>
    <lineage>
        <taxon>Bacteria</taxon>
        <taxon>Bacillati</taxon>
        <taxon>Actinomycetota</taxon>
        <taxon>Actinomycetes</taxon>
        <taxon>Kitasatosporales</taxon>
        <taxon>Streptomycetaceae</taxon>
        <taxon>Streptomyces</taxon>
    </lineage>
</organism>
<evidence type="ECO:0000313" key="2">
    <source>
        <dbReference type="EMBL" id="MBW5486888.1"/>
    </source>
</evidence>
<keyword evidence="3" id="KW-1185">Reference proteome</keyword>
<evidence type="ECO:0000313" key="3">
    <source>
        <dbReference type="Proteomes" id="UP000812013"/>
    </source>
</evidence>
<proteinExistence type="predicted"/>
<evidence type="ECO:0000256" key="1">
    <source>
        <dbReference type="SAM" id="MobiDB-lite"/>
    </source>
</evidence>
<feature type="region of interest" description="Disordered" evidence="1">
    <location>
        <begin position="1"/>
        <end position="28"/>
    </location>
</feature>
<dbReference type="InterPro" id="IPR038128">
    <property type="entry name" value="Gamma_PGA_hydro_sf"/>
</dbReference>
<dbReference type="Pfam" id="PF05908">
    <property type="entry name" value="Gamma_PGA_hydro"/>
    <property type="match status" value="1"/>
</dbReference>
<dbReference type="Proteomes" id="UP000812013">
    <property type="component" value="Unassembled WGS sequence"/>
</dbReference>
<accession>A0ABS6ZI69</accession>
<reference evidence="2 3" key="1">
    <citation type="submission" date="2019-12" db="EMBL/GenBank/DDBJ databases">
        <title>Genome sequence of Streptomyces bambusae.</title>
        <authorList>
            <person name="Bansal K."/>
            <person name="Choksket S."/>
            <person name="Korpole S."/>
            <person name="Patil P.B."/>
        </authorList>
    </citation>
    <scope>NUCLEOTIDE SEQUENCE [LARGE SCALE GENOMIC DNA]</scope>
    <source>
        <strain evidence="2 3">SK60</strain>
    </source>
</reference>
<dbReference type="PROSITE" id="PS51318">
    <property type="entry name" value="TAT"/>
    <property type="match status" value="1"/>
</dbReference>